<feature type="domain" description="UspA" evidence="2">
    <location>
        <begin position="1"/>
        <end position="143"/>
    </location>
</feature>
<dbReference type="EMBL" id="BAAAQM010000017">
    <property type="protein sequence ID" value="GAA1971322.1"/>
    <property type="molecule type" value="Genomic_DNA"/>
</dbReference>
<comment type="caution">
    <text evidence="3">The sequence shown here is derived from an EMBL/GenBank/DDBJ whole genome shotgun (WGS) entry which is preliminary data.</text>
</comment>
<dbReference type="PANTHER" id="PTHR46268:SF6">
    <property type="entry name" value="UNIVERSAL STRESS PROTEIN UP12"/>
    <property type="match status" value="1"/>
</dbReference>
<protein>
    <submittedName>
        <fullName evidence="3">Universal stress protein</fullName>
    </submittedName>
</protein>
<dbReference type="SUPFAM" id="SSF52402">
    <property type="entry name" value="Adenine nucleotide alpha hydrolases-like"/>
    <property type="match status" value="2"/>
</dbReference>
<keyword evidence="4" id="KW-1185">Reference proteome</keyword>
<evidence type="ECO:0000259" key="2">
    <source>
        <dbReference type="Pfam" id="PF00582"/>
    </source>
</evidence>
<feature type="domain" description="UspA" evidence="2">
    <location>
        <begin position="153"/>
        <end position="292"/>
    </location>
</feature>
<proteinExistence type="inferred from homology"/>
<dbReference type="Gene3D" id="3.40.50.620">
    <property type="entry name" value="HUPs"/>
    <property type="match status" value="2"/>
</dbReference>
<organism evidence="3 4">
    <name type="scientific">Catenulispora subtropica</name>
    <dbReference type="NCBI Taxonomy" id="450798"/>
    <lineage>
        <taxon>Bacteria</taxon>
        <taxon>Bacillati</taxon>
        <taxon>Actinomycetota</taxon>
        <taxon>Actinomycetes</taxon>
        <taxon>Catenulisporales</taxon>
        <taxon>Catenulisporaceae</taxon>
        <taxon>Catenulispora</taxon>
    </lineage>
</organism>
<dbReference type="Proteomes" id="UP001499854">
    <property type="component" value="Unassembled WGS sequence"/>
</dbReference>
<dbReference type="RefSeq" id="WP_344657931.1">
    <property type="nucleotide sequence ID" value="NZ_BAAAQM010000017.1"/>
</dbReference>
<dbReference type="PANTHER" id="PTHR46268">
    <property type="entry name" value="STRESS RESPONSE PROTEIN NHAX"/>
    <property type="match status" value="1"/>
</dbReference>
<name>A0ABP5CYY7_9ACTN</name>
<comment type="similarity">
    <text evidence="1">Belongs to the universal stress protein A family.</text>
</comment>
<accession>A0ABP5CYY7</accession>
<evidence type="ECO:0000313" key="4">
    <source>
        <dbReference type="Proteomes" id="UP001499854"/>
    </source>
</evidence>
<dbReference type="Pfam" id="PF00582">
    <property type="entry name" value="Usp"/>
    <property type="match status" value="2"/>
</dbReference>
<gene>
    <name evidence="3" type="ORF">GCM10009838_33250</name>
</gene>
<dbReference type="InterPro" id="IPR006016">
    <property type="entry name" value="UspA"/>
</dbReference>
<evidence type="ECO:0000313" key="3">
    <source>
        <dbReference type="EMBL" id="GAA1971322.1"/>
    </source>
</evidence>
<dbReference type="CDD" id="cd00293">
    <property type="entry name" value="USP-like"/>
    <property type="match status" value="1"/>
</dbReference>
<sequence>MNDAVVVGYDQSPSADHTLAEAARAAFRRKAPLTVLNVCPPPIPSGATLPVPDTSSWAPTNLVDSANRLVGHGVILAQKWFPELQVLGHVVAGHVRECLQEASVDAALLVVGKHSGVGFPDVSSGAVALRLSADSACPVIVVPAGRSTDEGPVVAAIDVDEPCDEVLDFAFAEAGRRDVPLEVVHVAEGPQDHKHSRHTAGHGRDTALRETQLRVRLDELLLSAGRRHPGVDPVGRVDTGAVGDTLVEASRSADLMVVGARRQSAGRRHRQWIGPVVHTLVQHSECPVAVVPQGSAPEESSGSEPLPS</sequence>
<reference evidence="4" key="1">
    <citation type="journal article" date="2019" name="Int. J. Syst. Evol. Microbiol.">
        <title>The Global Catalogue of Microorganisms (GCM) 10K type strain sequencing project: providing services to taxonomists for standard genome sequencing and annotation.</title>
        <authorList>
            <consortium name="The Broad Institute Genomics Platform"/>
            <consortium name="The Broad Institute Genome Sequencing Center for Infectious Disease"/>
            <person name="Wu L."/>
            <person name="Ma J."/>
        </authorList>
    </citation>
    <scope>NUCLEOTIDE SEQUENCE [LARGE SCALE GENOMIC DNA]</scope>
    <source>
        <strain evidence="4">JCM 16013</strain>
    </source>
</reference>
<evidence type="ECO:0000256" key="1">
    <source>
        <dbReference type="ARBA" id="ARBA00008791"/>
    </source>
</evidence>
<dbReference type="InterPro" id="IPR014729">
    <property type="entry name" value="Rossmann-like_a/b/a_fold"/>
</dbReference>